<dbReference type="AlphaFoldDB" id="A0A2V5I5Y2"/>
<feature type="transmembrane region" description="Helical" evidence="1">
    <location>
        <begin position="26"/>
        <end position="45"/>
    </location>
</feature>
<keyword evidence="1" id="KW-0812">Transmembrane</keyword>
<reference evidence="2 3" key="1">
    <citation type="submission" date="2018-02" db="EMBL/GenBank/DDBJ databases">
        <title>The genomes of Aspergillus section Nigri reveals drivers in fungal speciation.</title>
        <authorList>
            <consortium name="DOE Joint Genome Institute"/>
            <person name="Vesth T.C."/>
            <person name="Nybo J."/>
            <person name="Theobald S."/>
            <person name="Brandl J."/>
            <person name="Frisvad J.C."/>
            <person name="Nielsen K.F."/>
            <person name="Lyhne E.K."/>
            <person name="Kogle M.E."/>
            <person name="Kuo A."/>
            <person name="Riley R."/>
            <person name="Clum A."/>
            <person name="Nolan M."/>
            <person name="Lipzen A."/>
            <person name="Salamov A."/>
            <person name="Henrissat B."/>
            <person name="Wiebenga A."/>
            <person name="De vries R.P."/>
            <person name="Grigoriev I.V."/>
            <person name="Mortensen U.H."/>
            <person name="Andersen M.R."/>
            <person name="Baker S.E."/>
        </authorList>
    </citation>
    <scope>NUCLEOTIDE SEQUENCE [LARGE SCALE GENOMIC DNA]</scope>
    <source>
        <strain evidence="2 3">CBS 115571</strain>
    </source>
</reference>
<keyword evidence="3" id="KW-1185">Reference proteome</keyword>
<keyword evidence="1" id="KW-0472">Membrane</keyword>
<accession>A0A2V5I5Y2</accession>
<protein>
    <submittedName>
        <fullName evidence="2">Uncharacterized protein</fullName>
    </submittedName>
</protein>
<dbReference type="Proteomes" id="UP000249829">
    <property type="component" value="Unassembled WGS sequence"/>
</dbReference>
<evidence type="ECO:0000256" key="1">
    <source>
        <dbReference type="SAM" id="Phobius"/>
    </source>
</evidence>
<evidence type="ECO:0000313" key="2">
    <source>
        <dbReference type="EMBL" id="PYI23920.1"/>
    </source>
</evidence>
<sequence>MLVSNESTYEYGGYKFVLSSRQTPPYAAVFYGYWFNFCFSWTLIVRVPLLTIPVSSTTQQIHTA</sequence>
<gene>
    <name evidence="2" type="ORF">BO99DRAFT_398523</name>
</gene>
<evidence type="ECO:0000313" key="3">
    <source>
        <dbReference type="Proteomes" id="UP000249829"/>
    </source>
</evidence>
<proteinExistence type="predicted"/>
<keyword evidence="1" id="KW-1133">Transmembrane helix</keyword>
<name>A0A2V5I5Y2_ASPV1</name>
<organism evidence="2 3">
    <name type="scientific">Aspergillus violaceofuscus (strain CBS 115571)</name>
    <dbReference type="NCBI Taxonomy" id="1450538"/>
    <lineage>
        <taxon>Eukaryota</taxon>
        <taxon>Fungi</taxon>
        <taxon>Dikarya</taxon>
        <taxon>Ascomycota</taxon>
        <taxon>Pezizomycotina</taxon>
        <taxon>Eurotiomycetes</taxon>
        <taxon>Eurotiomycetidae</taxon>
        <taxon>Eurotiales</taxon>
        <taxon>Aspergillaceae</taxon>
        <taxon>Aspergillus</taxon>
    </lineage>
</organism>
<dbReference type="EMBL" id="KZ825103">
    <property type="protein sequence ID" value="PYI23920.1"/>
    <property type="molecule type" value="Genomic_DNA"/>
</dbReference>